<dbReference type="PANTHER" id="PTHR23506">
    <property type="entry name" value="GH10249P"/>
    <property type="match status" value="1"/>
</dbReference>
<dbReference type="STRING" id="6832.A0A553PS76"/>
<feature type="transmembrane region" description="Helical" evidence="7">
    <location>
        <begin position="218"/>
        <end position="242"/>
    </location>
</feature>
<feature type="transmembrane region" description="Helical" evidence="7">
    <location>
        <begin position="254"/>
        <end position="278"/>
    </location>
</feature>
<feature type="transmembrane region" description="Helical" evidence="7">
    <location>
        <begin position="54"/>
        <end position="74"/>
    </location>
</feature>
<organism evidence="9 10">
    <name type="scientific">Tigriopus californicus</name>
    <name type="common">Marine copepod</name>
    <dbReference type="NCBI Taxonomy" id="6832"/>
    <lineage>
        <taxon>Eukaryota</taxon>
        <taxon>Metazoa</taxon>
        <taxon>Ecdysozoa</taxon>
        <taxon>Arthropoda</taxon>
        <taxon>Crustacea</taxon>
        <taxon>Multicrustacea</taxon>
        <taxon>Hexanauplia</taxon>
        <taxon>Copepoda</taxon>
        <taxon>Harpacticoida</taxon>
        <taxon>Harpacticidae</taxon>
        <taxon>Tigriopus</taxon>
    </lineage>
</organism>
<accession>A0A553PS76</accession>
<feature type="transmembrane region" description="Helical" evidence="7">
    <location>
        <begin position="147"/>
        <end position="169"/>
    </location>
</feature>
<keyword evidence="10" id="KW-1185">Reference proteome</keyword>
<feature type="transmembrane region" description="Helical" evidence="7">
    <location>
        <begin position="14"/>
        <end position="34"/>
    </location>
</feature>
<dbReference type="SUPFAM" id="SSF103473">
    <property type="entry name" value="MFS general substrate transporter"/>
    <property type="match status" value="1"/>
</dbReference>
<feature type="transmembrane region" description="Helical" evidence="7">
    <location>
        <begin position="313"/>
        <end position="336"/>
    </location>
</feature>
<feature type="transmembrane region" description="Helical" evidence="7">
    <location>
        <begin position="356"/>
        <end position="379"/>
    </location>
</feature>
<comment type="caution">
    <text evidence="9">The sequence shown here is derived from an EMBL/GenBank/DDBJ whole genome shotgun (WGS) entry which is preliminary data.</text>
</comment>
<feature type="transmembrane region" description="Helical" evidence="7">
    <location>
        <begin position="385"/>
        <end position="409"/>
    </location>
</feature>
<evidence type="ECO:0000256" key="3">
    <source>
        <dbReference type="ARBA" id="ARBA00022692"/>
    </source>
</evidence>
<comment type="subcellular location">
    <subcellularLocation>
        <location evidence="1">Membrane</location>
        <topology evidence="1">Multi-pass membrane protein</topology>
    </subcellularLocation>
</comment>
<evidence type="ECO:0000259" key="8">
    <source>
        <dbReference type="PROSITE" id="PS50850"/>
    </source>
</evidence>
<dbReference type="EMBL" id="VCGU01000001">
    <property type="protein sequence ID" value="TRY80525.1"/>
    <property type="molecule type" value="Genomic_DNA"/>
</dbReference>
<dbReference type="AlphaFoldDB" id="A0A553PS76"/>
<feature type="domain" description="Major facilitator superfamily (MFS) profile" evidence="8">
    <location>
        <begin position="16"/>
        <end position="413"/>
    </location>
</feature>
<dbReference type="Proteomes" id="UP000318571">
    <property type="component" value="Chromosome 12"/>
</dbReference>
<gene>
    <name evidence="9" type="ORF">TCAL_12545</name>
</gene>
<feature type="region of interest" description="Disordered" evidence="6">
    <location>
        <begin position="427"/>
        <end position="466"/>
    </location>
</feature>
<feature type="compositionally biased region" description="Basic residues" evidence="6">
    <location>
        <begin position="455"/>
        <end position="465"/>
    </location>
</feature>
<evidence type="ECO:0000256" key="6">
    <source>
        <dbReference type="SAM" id="MobiDB-lite"/>
    </source>
</evidence>
<dbReference type="GO" id="GO:0022857">
    <property type="term" value="F:transmembrane transporter activity"/>
    <property type="evidence" value="ECO:0007669"/>
    <property type="project" value="InterPro"/>
</dbReference>
<evidence type="ECO:0000256" key="2">
    <source>
        <dbReference type="ARBA" id="ARBA00022448"/>
    </source>
</evidence>
<dbReference type="OMA" id="ICINIVP"/>
<dbReference type="OrthoDB" id="446368at2759"/>
<reference evidence="9 10" key="1">
    <citation type="journal article" date="2018" name="Nat. Ecol. Evol.">
        <title>Genomic signatures of mitonuclear coevolution across populations of Tigriopus californicus.</title>
        <authorList>
            <person name="Barreto F.S."/>
            <person name="Watson E.T."/>
            <person name="Lima T.G."/>
            <person name="Willett C.S."/>
            <person name="Edmands S."/>
            <person name="Li W."/>
            <person name="Burton R.S."/>
        </authorList>
    </citation>
    <scope>NUCLEOTIDE SEQUENCE [LARGE SCALE GENOMIC DNA]</scope>
    <source>
        <strain evidence="9 10">San Diego</strain>
    </source>
</reference>
<feature type="transmembrane region" description="Helical" evidence="7">
    <location>
        <begin position="285"/>
        <end position="307"/>
    </location>
</feature>
<feature type="transmembrane region" description="Helical" evidence="7">
    <location>
        <begin position="81"/>
        <end position="100"/>
    </location>
</feature>
<keyword evidence="2" id="KW-0813">Transport</keyword>
<name>A0A553PS76_TIGCA</name>
<dbReference type="PANTHER" id="PTHR23506:SF26">
    <property type="entry name" value="MFS-TYPE TRANSPORTER SLC18B1"/>
    <property type="match status" value="1"/>
</dbReference>
<dbReference type="Gene3D" id="1.20.1250.20">
    <property type="entry name" value="MFS general substrate transporter like domains"/>
    <property type="match status" value="2"/>
</dbReference>
<dbReference type="InterPro" id="IPR011701">
    <property type="entry name" value="MFS"/>
</dbReference>
<dbReference type="Pfam" id="PF07690">
    <property type="entry name" value="MFS_1"/>
    <property type="match status" value="1"/>
</dbReference>
<evidence type="ECO:0000256" key="1">
    <source>
        <dbReference type="ARBA" id="ARBA00004141"/>
    </source>
</evidence>
<keyword evidence="5 7" id="KW-0472">Membrane</keyword>
<evidence type="ECO:0000256" key="7">
    <source>
        <dbReference type="SAM" id="Phobius"/>
    </source>
</evidence>
<evidence type="ECO:0000256" key="5">
    <source>
        <dbReference type="ARBA" id="ARBA00023136"/>
    </source>
</evidence>
<evidence type="ECO:0000256" key="4">
    <source>
        <dbReference type="ARBA" id="ARBA00022989"/>
    </source>
</evidence>
<dbReference type="PROSITE" id="PS50850">
    <property type="entry name" value="MFS"/>
    <property type="match status" value="1"/>
</dbReference>
<evidence type="ECO:0000313" key="9">
    <source>
        <dbReference type="EMBL" id="TRY80525.1"/>
    </source>
</evidence>
<feature type="transmembrane region" description="Helical" evidence="7">
    <location>
        <begin position="112"/>
        <end position="135"/>
    </location>
</feature>
<dbReference type="InterPro" id="IPR020846">
    <property type="entry name" value="MFS_dom"/>
</dbReference>
<protein>
    <recommendedName>
        <fullName evidence="8">Major facilitator superfamily (MFS) profile domain-containing protein</fullName>
    </recommendedName>
</protein>
<dbReference type="InterPro" id="IPR036259">
    <property type="entry name" value="MFS_trans_sf"/>
</dbReference>
<sequence>MGCLPENNFSRQQWLVIVTFIVVNFCNAMCVSMQAPFYPHEAEKKGCVPSEYGLVFGIFELTVFLVSPIIGANLNRLGMKTTLNVGIATVGVTSILFGLLDRINDGKVFLGLSFALRIIEACGNSGFLTGSFSMIAKEFPDKVATMFAVLETFFGIGMIVGPTVGGALYELGGFTLPFVTLGSVLVCAAIFTSLVLPNAPPAIEDSTNKPSIAQALKVPSIVLASYSVSCAAASLGFLQATLEPHLREFELSPLLIGCLFVISGACYGVSAPIWGIFCDRKPPKIASFVGALFIGGGFVFMGPLPFIPIKKSIPLIVGALLLHGIGLGAQVVSGFADAHRQAIAAGLPDNVDTYGLISGLWTSVFALGAFIGPTVAGILFDAIHFPLATLFVIIAEALVIVFITIFVAVDMLRARSARNQAIASTSADEETSTLLDQDGESGYGSVNDTAQQRRERMRSRNTRTRKYSEVLSTSMAGSVARSVSMAYPQFMMPGVANSYRAPAPSMSAFSHGIGGSAVDRFGADSDSLLQVPENRELSD</sequence>
<keyword evidence="3 7" id="KW-0812">Transmembrane</keyword>
<dbReference type="GO" id="GO:0016020">
    <property type="term" value="C:membrane"/>
    <property type="evidence" value="ECO:0007669"/>
    <property type="project" value="UniProtKB-SubCell"/>
</dbReference>
<proteinExistence type="predicted"/>
<keyword evidence="4 7" id="KW-1133">Transmembrane helix</keyword>
<evidence type="ECO:0000313" key="10">
    <source>
        <dbReference type="Proteomes" id="UP000318571"/>
    </source>
</evidence>
<feature type="transmembrane region" description="Helical" evidence="7">
    <location>
        <begin position="175"/>
        <end position="197"/>
    </location>
</feature>
<dbReference type="InterPro" id="IPR050930">
    <property type="entry name" value="MFS_Vesicular_Transporter"/>
</dbReference>